<dbReference type="Pfam" id="PF00078">
    <property type="entry name" value="RVT_1"/>
    <property type="match status" value="1"/>
</dbReference>
<dbReference type="Proteomes" id="UP000559068">
    <property type="component" value="Unassembled WGS sequence"/>
</dbReference>
<evidence type="ECO:0000259" key="1">
    <source>
        <dbReference type="Pfam" id="PF00078"/>
    </source>
</evidence>
<name>A0A7K6UNL7_9AVES</name>
<accession>A0A7K6UNL7</accession>
<dbReference type="SUPFAM" id="SSF56672">
    <property type="entry name" value="DNA/RNA polymerases"/>
    <property type="match status" value="1"/>
</dbReference>
<organism evidence="2 3">
    <name type="scientific">Aegotheles bennettii</name>
    <dbReference type="NCBI Taxonomy" id="48278"/>
    <lineage>
        <taxon>Eukaryota</taxon>
        <taxon>Metazoa</taxon>
        <taxon>Chordata</taxon>
        <taxon>Craniata</taxon>
        <taxon>Vertebrata</taxon>
        <taxon>Euteleostomi</taxon>
        <taxon>Archelosauria</taxon>
        <taxon>Archosauria</taxon>
        <taxon>Dinosauria</taxon>
        <taxon>Saurischia</taxon>
        <taxon>Theropoda</taxon>
        <taxon>Coelurosauria</taxon>
        <taxon>Aves</taxon>
        <taxon>Neognathae</taxon>
        <taxon>Neoaves</taxon>
        <taxon>Strisores</taxon>
        <taxon>Caprimulgiformes</taxon>
        <taxon>Aegothelidae</taxon>
        <taxon>Aegotheles</taxon>
    </lineage>
</organism>
<feature type="domain" description="Reverse transcriptase" evidence="1">
    <location>
        <begin position="1"/>
        <end position="122"/>
    </location>
</feature>
<evidence type="ECO:0000313" key="3">
    <source>
        <dbReference type="Proteomes" id="UP000559068"/>
    </source>
</evidence>
<dbReference type="InterPro" id="IPR000477">
    <property type="entry name" value="RT_dom"/>
</dbReference>
<protein>
    <submittedName>
        <fullName evidence="2">PO21 protein</fullName>
    </submittedName>
</protein>
<comment type="caution">
    <text evidence="2">The sequence shown here is derived from an EMBL/GenBank/DDBJ whole genome shotgun (WGS) entry which is preliminary data.</text>
</comment>
<keyword evidence="3" id="KW-1185">Reference proteome</keyword>
<sequence>KAFDMASHSHIIMALKQKGVDDQIIALIIDLYSITNNRTDLKDKQSYPTGIWTGVKQGDPMSLLLFNLALDPLLCKLEEEGSRFQPCSKKIIMAFADNLVLLSGSWEEIEKNTEILKAFCEQPASRHKGKN</sequence>
<dbReference type="InterPro" id="IPR043502">
    <property type="entry name" value="DNA/RNA_pol_sf"/>
</dbReference>
<dbReference type="EMBL" id="VZRW01013736">
    <property type="protein sequence ID" value="NWX24552.1"/>
    <property type="molecule type" value="Genomic_DNA"/>
</dbReference>
<reference evidence="2 3" key="1">
    <citation type="submission" date="2019-09" db="EMBL/GenBank/DDBJ databases">
        <title>Bird 10,000 Genomes (B10K) Project - Family phase.</title>
        <authorList>
            <person name="Zhang G."/>
        </authorList>
    </citation>
    <scope>NUCLEOTIDE SEQUENCE [LARGE SCALE GENOMIC DNA]</scope>
    <source>
        <strain evidence="2">B10K-DU-029-76</strain>
        <tissue evidence="2">Heart</tissue>
    </source>
</reference>
<dbReference type="OrthoDB" id="9902985at2759"/>
<feature type="non-terminal residue" evidence="2">
    <location>
        <position position="1"/>
    </location>
</feature>
<dbReference type="AlphaFoldDB" id="A0A7K6UNL7"/>
<dbReference type="PANTHER" id="PTHR19446">
    <property type="entry name" value="REVERSE TRANSCRIPTASES"/>
    <property type="match status" value="1"/>
</dbReference>
<feature type="non-terminal residue" evidence="2">
    <location>
        <position position="131"/>
    </location>
</feature>
<gene>
    <name evidence="2" type="primary">Po21_0</name>
    <name evidence="2" type="ORF">AEGBEN_R14810</name>
</gene>
<evidence type="ECO:0000313" key="2">
    <source>
        <dbReference type="EMBL" id="NWX24552.1"/>
    </source>
</evidence>
<proteinExistence type="predicted"/>